<reference evidence="2" key="1">
    <citation type="journal article" date="2022" name="Int. J. Mol. Sci.">
        <title>Draft Genome of Tanacetum Coccineum: Genomic Comparison of Closely Related Tanacetum-Family Plants.</title>
        <authorList>
            <person name="Yamashiro T."/>
            <person name="Shiraishi A."/>
            <person name="Nakayama K."/>
            <person name="Satake H."/>
        </authorList>
    </citation>
    <scope>NUCLEOTIDE SEQUENCE</scope>
</reference>
<organism evidence="2 3">
    <name type="scientific">Tanacetum coccineum</name>
    <dbReference type="NCBI Taxonomy" id="301880"/>
    <lineage>
        <taxon>Eukaryota</taxon>
        <taxon>Viridiplantae</taxon>
        <taxon>Streptophyta</taxon>
        <taxon>Embryophyta</taxon>
        <taxon>Tracheophyta</taxon>
        <taxon>Spermatophyta</taxon>
        <taxon>Magnoliopsida</taxon>
        <taxon>eudicotyledons</taxon>
        <taxon>Gunneridae</taxon>
        <taxon>Pentapetalae</taxon>
        <taxon>asterids</taxon>
        <taxon>campanulids</taxon>
        <taxon>Asterales</taxon>
        <taxon>Asteraceae</taxon>
        <taxon>Asteroideae</taxon>
        <taxon>Anthemideae</taxon>
        <taxon>Anthemidinae</taxon>
        <taxon>Tanacetum</taxon>
    </lineage>
</organism>
<sequence>MRLNIKMSNCQIRRSAWIPQAPDQYGFYVDVEEHELGYLNESPNYKATLSGLESDKWVDVMIAKMQSMKDNQVWHLVDLPPDGRTVRSKWLFRKKTDMDSNVHTFKARLVTKGYTQTYNVDYGETISPIANIRAIRILLAIATFYDYEIWQLHGITTFLNGHLSEDQPSRSLNMRFNEEIKKVGFTQNPDKQCVYVKASGSSVAFLVLYVDDILIMGNNIPMLQDAKTWLGKCLSMKDLGEATYIL</sequence>
<dbReference type="Pfam" id="PF07727">
    <property type="entry name" value="RVT_2"/>
    <property type="match status" value="2"/>
</dbReference>
<keyword evidence="3" id="KW-1185">Reference proteome</keyword>
<proteinExistence type="predicted"/>
<dbReference type="InterPro" id="IPR013103">
    <property type="entry name" value="RVT_2"/>
</dbReference>
<gene>
    <name evidence="2" type="ORF">Tco_0990806</name>
</gene>
<evidence type="ECO:0000259" key="1">
    <source>
        <dbReference type="Pfam" id="PF07727"/>
    </source>
</evidence>
<dbReference type="EMBL" id="BQNB010016785">
    <property type="protein sequence ID" value="GJT55752.1"/>
    <property type="molecule type" value="Genomic_DNA"/>
</dbReference>
<protein>
    <submittedName>
        <fullName evidence="2">Retrotransposon protein, putative, ty1-copia subclass</fullName>
    </submittedName>
</protein>
<feature type="domain" description="Reverse transcriptase Ty1/copia-type" evidence="1">
    <location>
        <begin position="170"/>
        <end position="243"/>
    </location>
</feature>
<evidence type="ECO:0000313" key="3">
    <source>
        <dbReference type="Proteomes" id="UP001151760"/>
    </source>
</evidence>
<evidence type="ECO:0000313" key="2">
    <source>
        <dbReference type="EMBL" id="GJT55752.1"/>
    </source>
</evidence>
<accession>A0ABQ5EZ56</accession>
<name>A0ABQ5EZ56_9ASTR</name>
<dbReference type="Proteomes" id="UP001151760">
    <property type="component" value="Unassembled WGS sequence"/>
</dbReference>
<reference evidence="2" key="2">
    <citation type="submission" date="2022-01" db="EMBL/GenBank/DDBJ databases">
        <authorList>
            <person name="Yamashiro T."/>
            <person name="Shiraishi A."/>
            <person name="Satake H."/>
            <person name="Nakayama K."/>
        </authorList>
    </citation>
    <scope>NUCLEOTIDE SEQUENCE</scope>
</reference>
<feature type="domain" description="Reverse transcriptase Ty1/copia-type" evidence="1">
    <location>
        <begin position="71"/>
        <end position="165"/>
    </location>
</feature>
<comment type="caution">
    <text evidence="2">The sequence shown here is derived from an EMBL/GenBank/DDBJ whole genome shotgun (WGS) entry which is preliminary data.</text>
</comment>